<feature type="region of interest" description="Disordered" evidence="1">
    <location>
        <begin position="1"/>
        <end position="38"/>
    </location>
</feature>
<protein>
    <submittedName>
        <fullName evidence="3">NADH:flavin oxidoreductase</fullName>
    </submittedName>
</protein>
<sequence>MYPVGDVPYQHGAVLPGTPQAKRDSCSPAPPVCRRPLPVSENKRYDAAGRPYADSVKGIQESSGTPATDHHAALFRPLTVRSLDLANRIVMSPMTRSASPGGIPGADVAHYYRRRAAGGTGLIITEGVAIDHPAAVDNPRVPRLYGDDALAGWRTVVDEVHAAGGRIIPQLWHVGPLWGAMSKTVDPVVTPMRPSGRWGTAGTTSYSDEYVARAAQPTRPMTDNDLADVLSAYVRAAVTATELGFDGIALHGGHGYLLDSFLWHDTNTRDDRWGGDLAARSRFPAAVVAAIRDAVGADMPIFFRFSQHKQQDYTARIAETPDELQVALGALADAGVDVFDASIRRFDVPAFEGSDLSLAGWAKKLTGAHAMAVGSVGLGKPLRDSRAAGAAEIVDNIAEVDRRIESGEFDLIAVGRLHLADPALATTLRTGAPLTPFDRAAHEGSLH</sequence>
<evidence type="ECO:0000259" key="2">
    <source>
        <dbReference type="Pfam" id="PF00724"/>
    </source>
</evidence>
<comment type="caution">
    <text evidence="3">The sequence shown here is derived from an EMBL/GenBank/DDBJ whole genome shotgun (WGS) entry which is preliminary data.</text>
</comment>
<dbReference type="InterPro" id="IPR001155">
    <property type="entry name" value="OxRdtase_FMN_N"/>
</dbReference>
<feature type="domain" description="NADH:flavin oxidoreductase/NADH oxidase N-terminal" evidence="2">
    <location>
        <begin position="74"/>
        <end position="433"/>
    </location>
</feature>
<dbReference type="InterPro" id="IPR013785">
    <property type="entry name" value="Aldolase_TIM"/>
</dbReference>
<dbReference type="InterPro" id="IPR045247">
    <property type="entry name" value="Oye-like"/>
</dbReference>
<dbReference type="GO" id="GO:0016491">
    <property type="term" value="F:oxidoreductase activity"/>
    <property type="evidence" value="ECO:0007669"/>
    <property type="project" value="InterPro"/>
</dbReference>
<evidence type="ECO:0000313" key="3">
    <source>
        <dbReference type="EMBL" id="NKY58395.1"/>
    </source>
</evidence>
<name>A0A846YHU5_9NOCA</name>
<proteinExistence type="predicted"/>
<dbReference type="CDD" id="cd04747">
    <property type="entry name" value="OYE_like_5_FMN"/>
    <property type="match status" value="1"/>
</dbReference>
<keyword evidence="4" id="KW-1185">Reference proteome</keyword>
<dbReference type="PANTHER" id="PTHR22893">
    <property type="entry name" value="NADH OXIDOREDUCTASE-RELATED"/>
    <property type="match status" value="1"/>
</dbReference>
<reference evidence="3 4" key="1">
    <citation type="submission" date="2020-04" db="EMBL/GenBank/DDBJ databases">
        <title>MicrobeNet Type strains.</title>
        <authorList>
            <person name="Nicholson A.C."/>
        </authorList>
    </citation>
    <scope>NUCLEOTIDE SEQUENCE [LARGE SCALE GENOMIC DNA]</scope>
    <source>
        <strain evidence="3 4">JCM 3332</strain>
    </source>
</reference>
<organism evidence="3 4">
    <name type="scientific">Nocardia flavorosea</name>
    <dbReference type="NCBI Taxonomy" id="53429"/>
    <lineage>
        <taxon>Bacteria</taxon>
        <taxon>Bacillati</taxon>
        <taxon>Actinomycetota</taxon>
        <taxon>Actinomycetes</taxon>
        <taxon>Mycobacteriales</taxon>
        <taxon>Nocardiaceae</taxon>
        <taxon>Nocardia</taxon>
    </lineage>
</organism>
<dbReference type="Pfam" id="PF00724">
    <property type="entry name" value="Oxidored_FMN"/>
    <property type="match status" value="1"/>
</dbReference>
<dbReference type="GO" id="GO:0010181">
    <property type="term" value="F:FMN binding"/>
    <property type="evidence" value="ECO:0007669"/>
    <property type="project" value="InterPro"/>
</dbReference>
<dbReference type="AlphaFoldDB" id="A0A846YHU5"/>
<gene>
    <name evidence="3" type="ORF">HGA15_20070</name>
</gene>
<dbReference type="EMBL" id="JAAXOT010000010">
    <property type="protein sequence ID" value="NKY58395.1"/>
    <property type="molecule type" value="Genomic_DNA"/>
</dbReference>
<dbReference type="GO" id="GO:0005829">
    <property type="term" value="C:cytosol"/>
    <property type="evidence" value="ECO:0007669"/>
    <property type="project" value="TreeGrafter"/>
</dbReference>
<accession>A0A846YHU5</accession>
<dbReference type="Gene3D" id="3.20.20.70">
    <property type="entry name" value="Aldolase class I"/>
    <property type="match status" value="1"/>
</dbReference>
<dbReference type="SUPFAM" id="SSF51395">
    <property type="entry name" value="FMN-linked oxidoreductases"/>
    <property type="match status" value="1"/>
</dbReference>
<dbReference type="Proteomes" id="UP000570678">
    <property type="component" value="Unassembled WGS sequence"/>
</dbReference>
<dbReference type="PANTHER" id="PTHR22893:SF55">
    <property type="entry name" value="OXIDOREDUCTASE-RELATED"/>
    <property type="match status" value="1"/>
</dbReference>
<evidence type="ECO:0000313" key="4">
    <source>
        <dbReference type="Proteomes" id="UP000570678"/>
    </source>
</evidence>
<evidence type="ECO:0000256" key="1">
    <source>
        <dbReference type="SAM" id="MobiDB-lite"/>
    </source>
</evidence>